<dbReference type="OrthoDB" id="3223825at2759"/>
<feature type="compositionally biased region" description="Polar residues" evidence="1">
    <location>
        <begin position="362"/>
        <end position="374"/>
    </location>
</feature>
<evidence type="ECO:0000256" key="1">
    <source>
        <dbReference type="SAM" id="MobiDB-lite"/>
    </source>
</evidence>
<feature type="region of interest" description="Disordered" evidence="1">
    <location>
        <begin position="464"/>
        <end position="566"/>
    </location>
</feature>
<dbReference type="Proteomes" id="UP000059188">
    <property type="component" value="Unassembled WGS sequence"/>
</dbReference>
<proteinExistence type="predicted"/>
<feature type="compositionally biased region" description="Polar residues" evidence="1">
    <location>
        <begin position="464"/>
        <end position="478"/>
    </location>
</feature>
<feature type="compositionally biased region" description="Polar residues" evidence="1">
    <location>
        <begin position="345"/>
        <end position="354"/>
    </location>
</feature>
<dbReference type="AlphaFoldDB" id="A0A0B7FGK0"/>
<feature type="compositionally biased region" description="Basic and acidic residues" evidence="1">
    <location>
        <begin position="308"/>
        <end position="329"/>
    </location>
</feature>
<reference evidence="2 3" key="1">
    <citation type="submission" date="2014-11" db="EMBL/GenBank/DDBJ databases">
        <authorList>
            <person name="Wibberg Daniel"/>
        </authorList>
    </citation>
    <scope>NUCLEOTIDE SEQUENCE [LARGE SCALE GENOMIC DNA]</scope>
    <source>
        <strain evidence="2">Rhizoctonia solani AG1-IB 7/3/14</strain>
    </source>
</reference>
<gene>
    <name evidence="2" type="ORF">RSOLAG1IB_02043</name>
</gene>
<name>A0A0B7FGK0_THACB</name>
<feature type="compositionally biased region" description="Pro residues" evidence="1">
    <location>
        <begin position="551"/>
        <end position="561"/>
    </location>
</feature>
<sequence length="595" mass="65240">MNIDPQQLTSKFLAAQSASHSARPTAWHGFVSKMSSEWKSEGEALGYTGMTYMNWVVKRIGDEDLYANLTDGEKENMVKYAEELCASRLSAGSVRNGERRLTQGNIKNEIFNMCERLRYLSDKTGIKVISIVVRGDETAGLKPIYYASKKARRFLESHIRVDAEEFIRLLEQSAIGGAAELGDKHAKKKNVIKSELRDVLTDSLRDAALETASDGWKPMISDRSEIGQMSYTRYPNLVVSYGVELVGWPMVSEYVPKDPSQLGGKSVMSVLIAKIKSKPATAGFRRLTKSEWEDWKEKYQQQVAEGGIVKERQTRSDKGRSRKVPRAEELVSEPPKKRTKGTSKAKGSSEPNVSSHKEPDTGSEQPVNSAASHSPTHEHTTLAVAEELSTALLSEHSWGDIPANSADTVSLVLDPAPRSPLPVIPADLVVTPASSTAPSAGETIVVFPVPSTTYPLFPVNQSSAPVGSAPGTPTSVATSIVGRAPSPMTLGHSHSNPPTPRRSRSRQTNSPITFKVIYSPETYATRPTRTRQTRAGRTDNTHSRSNSPCTRPTPMPVPQSPRPTDQRMDTLIPNSLIDPVLLSDDHQPVYIRNSM</sequence>
<organism evidence="2 3">
    <name type="scientific">Thanatephorus cucumeris (strain AG1-IB / isolate 7/3/14)</name>
    <name type="common">Lettuce bottom rot fungus</name>
    <name type="synonym">Rhizoctonia solani</name>
    <dbReference type="NCBI Taxonomy" id="1108050"/>
    <lineage>
        <taxon>Eukaryota</taxon>
        <taxon>Fungi</taxon>
        <taxon>Dikarya</taxon>
        <taxon>Basidiomycota</taxon>
        <taxon>Agaricomycotina</taxon>
        <taxon>Agaricomycetes</taxon>
        <taxon>Cantharellales</taxon>
        <taxon>Ceratobasidiaceae</taxon>
        <taxon>Rhizoctonia</taxon>
        <taxon>Rhizoctonia solani AG-1</taxon>
    </lineage>
</organism>
<feature type="region of interest" description="Disordered" evidence="1">
    <location>
        <begin position="306"/>
        <end position="378"/>
    </location>
</feature>
<accession>A0A0B7FGK0</accession>
<keyword evidence="3" id="KW-1185">Reference proteome</keyword>
<dbReference type="EMBL" id="LN679101">
    <property type="protein sequence ID" value="CEL56029.1"/>
    <property type="molecule type" value="Genomic_DNA"/>
</dbReference>
<evidence type="ECO:0000313" key="2">
    <source>
        <dbReference type="EMBL" id="CEL56029.1"/>
    </source>
</evidence>
<protein>
    <submittedName>
        <fullName evidence="2">Uncharacterized protein</fullName>
    </submittedName>
</protein>
<evidence type="ECO:0000313" key="3">
    <source>
        <dbReference type="Proteomes" id="UP000059188"/>
    </source>
</evidence>